<reference evidence="2 3" key="1">
    <citation type="journal article" date="2020" name="Mol. Biol. Evol.">
        <title>Distinct Expression and Methylation Patterns for Genes with Different Fates following a Single Whole-Genome Duplication in Flowering Plants.</title>
        <authorList>
            <person name="Shi T."/>
            <person name="Rahmani R.S."/>
            <person name="Gugger P.F."/>
            <person name="Wang M."/>
            <person name="Li H."/>
            <person name="Zhang Y."/>
            <person name="Li Z."/>
            <person name="Wang Q."/>
            <person name="Van de Peer Y."/>
            <person name="Marchal K."/>
            <person name="Chen J."/>
        </authorList>
    </citation>
    <scope>NUCLEOTIDE SEQUENCE [LARGE SCALE GENOMIC DNA]</scope>
    <source>
        <tissue evidence="2">Leaf</tissue>
    </source>
</reference>
<evidence type="ECO:0000313" key="3">
    <source>
        <dbReference type="Proteomes" id="UP000607653"/>
    </source>
</evidence>
<gene>
    <name evidence="2" type="ORF">HUJ06_023628</name>
</gene>
<evidence type="ECO:0000256" key="1">
    <source>
        <dbReference type="SAM" id="MobiDB-lite"/>
    </source>
</evidence>
<keyword evidence="3" id="KW-1185">Reference proteome</keyword>
<accession>A0A822XTL8</accession>
<organism evidence="2 3">
    <name type="scientific">Nelumbo nucifera</name>
    <name type="common">Sacred lotus</name>
    <dbReference type="NCBI Taxonomy" id="4432"/>
    <lineage>
        <taxon>Eukaryota</taxon>
        <taxon>Viridiplantae</taxon>
        <taxon>Streptophyta</taxon>
        <taxon>Embryophyta</taxon>
        <taxon>Tracheophyta</taxon>
        <taxon>Spermatophyta</taxon>
        <taxon>Magnoliopsida</taxon>
        <taxon>Proteales</taxon>
        <taxon>Nelumbonaceae</taxon>
        <taxon>Nelumbo</taxon>
    </lineage>
</organism>
<dbReference type="EMBL" id="DUZY01000001">
    <property type="protein sequence ID" value="DAD22165.1"/>
    <property type="molecule type" value="Genomic_DNA"/>
</dbReference>
<sequence>MLLRKTENTNTEGQGGEKSTNRRDSSNQATTKRNERSHFDWLMEKKENNGEHPNHHFRRRLRC</sequence>
<comment type="caution">
    <text evidence="2">The sequence shown here is derived from an EMBL/GenBank/DDBJ whole genome shotgun (WGS) entry which is preliminary data.</text>
</comment>
<feature type="region of interest" description="Disordered" evidence="1">
    <location>
        <begin position="1"/>
        <end position="63"/>
    </location>
</feature>
<dbReference type="AlphaFoldDB" id="A0A822XTL8"/>
<feature type="compositionally biased region" description="Basic and acidic residues" evidence="1">
    <location>
        <begin position="32"/>
        <end position="54"/>
    </location>
</feature>
<proteinExistence type="predicted"/>
<evidence type="ECO:0000313" key="2">
    <source>
        <dbReference type="EMBL" id="DAD22165.1"/>
    </source>
</evidence>
<dbReference type="Proteomes" id="UP000607653">
    <property type="component" value="Unassembled WGS sequence"/>
</dbReference>
<protein>
    <submittedName>
        <fullName evidence="2">Uncharacterized protein</fullName>
    </submittedName>
</protein>
<name>A0A822XTL8_NELNU</name>